<evidence type="ECO:0000313" key="2">
    <source>
        <dbReference type="Proteomes" id="UP000828390"/>
    </source>
</evidence>
<sequence>MILRHDAARPSLYDSHDGAWFSHYFSPTGRSLIQSLGLSDRTGLGSLLPSGMTRLGPVIMTLRQYGA</sequence>
<evidence type="ECO:0000313" key="1">
    <source>
        <dbReference type="EMBL" id="KAH3827570.1"/>
    </source>
</evidence>
<reference evidence="1" key="1">
    <citation type="journal article" date="2019" name="bioRxiv">
        <title>The Genome of the Zebra Mussel, Dreissena polymorpha: A Resource for Invasive Species Research.</title>
        <authorList>
            <person name="McCartney M.A."/>
            <person name="Auch B."/>
            <person name="Kono T."/>
            <person name="Mallez S."/>
            <person name="Zhang Y."/>
            <person name="Obille A."/>
            <person name="Becker A."/>
            <person name="Abrahante J.E."/>
            <person name="Garbe J."/>
            <person name="Badalamenti J.P."/>
            <person name="Herman A."/>
            <person name="Mangelson H."/>
            <person name="Liachko I."/>
            <person name="Sullivan S."/>
            <person name="Sone E.D."/>
            <person name="Koren S."/>
            <person name="Silverstein K.A.T."/>
            <person name="Beckman K.B."/>
            <person name="Gohl D.M."/>
        </authorList>
    </citation>
    <scope>NUCLEOTIDE SEQUENCE</scope>
    <source>
        <strain evidence="1">Duluth1</strain>
        <tissue evidence="1">Whole animal</tissue>
    </source>
</reference>
<reference evidence="1" key="2">
    <citation type="submission" date="2020-11" db="EMBL/GenBank/DDBJ databases">
        <authorList>
            <person name="McCartney M.A."/>
            <person name="Auch B."/>
            <person name="Kono T."/>
            <person name="Mallez S."/>
            <person name="Becker A."/>
            <person name="Gohl D.M."/>
            <person name="Silverstein K.A.T."/>
            <person name="Koren S."/>
            <person name="Bechman K.B."/>
            <person name="Herman A."/>
            <person name="Abrahante J.E."/>
            <person name="Garbe J."/>
        </authorList>
    </citation>
    <scope>NUCLEOTIDE SEQUENCE</scope>
    <source>
        <strain evidence="1">Duluth1</strain>
        <tissue evidence="1">Whole animal</tissue>
    </source>
</reference>
<dbReference type="AlphaFoldDB" id="A0A9D4JWQ2"/>
<accession>A0A9D4JWQ2</accession>
<dbReference type="EMBL" id="JAIWYP010000005">
    <property type="protein sequence ID" value="KAH3827570.1"/>
    <property type="molecule type" value="Genomic_DNA"/>
</dbReference>
<gene>
    <name evidence="1" type="ORF">DPMN_129507</name>
</gene>
<protein>
    <submittedName>
        <fullName evidence="1">Uncharacterized protein</fullName>
    </submittedName>
</protein>
<proteinExistence type="predicted"/>
<organism evidence="1 2">
    <name type="scientific">Dreissena polymorpha</name>
    <name type="common">Zebra mussel</name>
    <name type="synonym">Mytilus polymorpha</name>
    <dbReference type="NCBI Taxonomy" id="45954"/>
    <lineage>
        <taxon>Eukaryota</taxon>
        <taxon>Metazoa</taxon>
        <taxon>Spiralia</taxon>
        <taxon>Lophotrochozoa</taxon>
        <taxon>Mollusca</taxon>
        <taxon>Bivalvia</taxon>
        <taxon>Autobranchia</taxon>
        <taxon>Heteroconchia</taxon>
        <taxon>Euheterodonta</taxon>
        <taxon>Imparidentia</taxon>
        <taxon>Neoheterodontei</taxon>
        <taxon>Myida</taxon>
        <taxon>Dreissenoidea</taxon>
        <taxon>Dreissenidae</taxon>
        <taxon>Dreissena</taxon>
    </lineage>
</organism>
<dbReference type="Proteomes" id="UP000828390">
    <property type="component" value="Unassembled WGS sequence"/>
</dbReference>
<keyword evidence="2" id="KW-1185">Reference proteome</keyword>
<comment type="caution">
    <text evidence="1">The sequence shown here is derived from an EMBL/GenBank/DDBJ whole genome shotgun (WGS) entry which is preliminary data.</text>
</comment>
<name>A0A9D4JWQ2_DREPO</name>